<accession>A0ABW3IQU3</accession>
<dbReference type="RefSeq" id="WP_386074800.1">
    <property type="nucleotide sequence ID" value="NZ_JBHTJT010000021.1"/>
</dbReference>
<sequence length="65" mass="7388">MMIEVTHDKQGYLVTHRNGGRETLGAVRFCERGDAEDFAQLWREWLGAQLKVATDQAELGDIKPE</sequence>
<proteinExistence type="predicted"/>
<dbReference type="Proteomes" id="UP001597108">
    <property type="component" value="Unassembled WGS sequence"/>
</dbReference>
<reference evidence="2" key="1">
    <citation type="journal article" date="2019" name="Int. J. Syst. Evol. Microbiol.">
        <title>The Global Catalogue of Microorganisms (GCM) 10K type strain sequencing project: providing services to taxonomists for standard genome sequencing and annotation.</title>
        <authorList>
            <consortium name="The Broad Institute Genomics Platform"/>
            <consortium name="The Broad Institute Genome Sequencing Center for Infectious Disease"/>
            <person name="Wu L."/>
            <person name="Ma J."/>
        </authorList>
    </citation>
    <scope>NUCLEOTIDE SEQUENCE [LARGE SCALE GENOMIC DNA]</scope>
    <source>
        <strain evidence="2">CCUG 60524</strain>
    </source>
</reference>
<protein>
    <recommendedName>
        <fullName evidence="3">DUF4160 domain-containing protein</fullName>
    </recommendedName>
</protein>
<name>A0ABW3IQU3_9RHOB</name>
<gene>
    <name evidence="1" type="ORF">ACFQ2S_12180</name>
</gene>
<evidence type="ECO:0000313" key="2">
    <source>
        <dbReference type="Proteomes" id="UP001597108"/>
    </source>
</evidence>
<keyword evidence="2" id="KW-1185">Reference proteome</keyword>
<evidence type="ECO:0000313" key="1">
    <source>
        <dbReference type="EMBL" id="MFD0980409.1"/>
    </source>
</evidence>
<organism evidence="1 2">
    <name type="scientific">Tropicimonas aquimaris</name>
    <dbReference type="NCBI Taxonomy" id="914152"/>
    <lineage>
        <taxon>Bacteria</taxon>
        <taxon>Pseudomonadati</taxon>
        <taxon>Pseudomonadota</taxon>
        <taxon>Alphaproteobacteria</taxon>
        <taxon>Rhodobacterales</taxon>
        <taxon>Roseobacteraceae</taxon>
        <taxon>Tropicimonas</taxon>
    </lineage>
</organism>
<evidence type="ECO:0008006" key="3">
    <source>
        <dbReference type="Google" id="ProtNLM"/>
    </source>
</evidence>
<dbReference type="EMBL" id="JBHTJT010000021">
    <property type="protein sequence ID" value="MFD0980409.1"/>
    <property type="molecule type" value="Genomic_DNA"/>
</dbReference>
<comment type="caution">
    <text evidence="1">The sequence shown here is derived from an EMBL/GenBank/DDBJ whole genome shotgun (WGS) entry which is preliminary data.</text>
</comment>